<dbReference type="Gene3D" id="1.10.10.10">
    <property type="entry name" value="Winged helix-like DNA-binding domain superfamily/Winged helix DNA-binding domain"/>
    <property type="match status" value="1"/>
</dbReference>
<evidence type="ECO:0000259" key="2">
    <source>
        <dbReference type="Pfam" id="PF13280"/>
    </source>
</evidence>
<feature type="domain" description="WYL" evidence="2">
    <location>
        <begin position="149"/>
        <end position="204"/>
    </location>
</feature>
<gene>
    <name evidence="3" type="ORF">EIY87_31770</name>
</gene>
<keyword evidence="4" id="KW-1185">Reference proteome</keyword>
<sequence length="235" mass="25817">MPTVGYVNRTDRLYALVEELRAVAPRPRSARWLAGKFEVSARTVERDIGALQQSGVPIYAEPGRTGGYCLDRSHTLPPVNLTPGEAVAMALALRRLDGTPFRAEAGSALRKLVAAMRKDDAAAAQDLAARVHLLGDAGSPPPMPHVLGTRRVLRIGYADREGAVTRREVEPLGYVGKPDHWYLVAWCRLREQVRVFRTDRITSIAATAEVPPPRPLRREDLDIPYGVVEQLTLAG</sequence>
<evidence type="ECO:0000259" key="1">
    <source>
        <dbReference type="Pfam" id="PF08279"/>
    </source>
</evidence>
<dbReference type="PANTHER" id="PTHR34580">
    <property type="match status" value="1"/>
</dbReference>
<proteinExistence type="predicted"/>
<evidence type="ECO:0000313" key="3">
    <source>
        <dbReference type="EMBL" id="RSD14382.1"/>
    </source>
</evidence>
<dbReference type="EMBL" id="RSEC01000058">
    <property type="protein sequence ID" value="RSD14382.1"/>
    <property type="molecule type" value="Genomic_DNA"/>
</dbReference>
<dbReference type="AlphaFoldDB" id="A0A3R9DVD5"/>
<accession>A0A3R9DVD5</accession>
<dbReference type="InterPro" id="IPR036390">
    <property type="entry name" value="WH_DNA-bd_sf"/>
</dbReference>
<dbReference type="InterPro" id="IPR036388">
    <property type="entry name" value="WH-like_DNA-bd_sf"/>
</dbReference>
<reference evidence="3 4" key="1">
    <citation type="submission" date="2018-12" db="EMBL/GenBank/DDBJ databases">
        <title>Amycolatopsis eburnea sp. nov. actinomycete associate with arbuscular mycorrhiza fungal spore.</title>
        <authorList>
            <person name="Lumyong S."/>
            <person name="Chaiya L."/>
        </authorList>
    </citation>
    <scope>NUCLEOTIDE SEQUENCE [LARGE SCALE GENOMIC DNA]</scope>
    <source>
        <strain evidence="3 4">GLM-1</strain>
    </source>
</reference>
<evidence type="ECO:0000313" key="4">
    <source>
        <dbReference type="Proteomes" id="UP000267081"/>
    </source>
</evidence>
<dbReference type="OrthoDB" id="3171994at2"/>
<organism evidence="3 4">
    <name type="scientific">Amycolatopsis eburnea</name>
    <dbReference type="NCBI Taxonomy" id="2267691"/>
    <lineage>
        <taxon>Bacteria</taxon>
        <taxon>Bacillati</taxon>
        <taxon>Actinomycetota</taxon>
        <taxon>Actinomycetes</taxon>
        <taxon>Pseudonocardiales</taxon>
        <taxon>Pseudonocardiaceae</taxon>
        <taxon>Amycolatopsis</taxon>
    </lineage>
</organism>
<protein>
    <submittedName>
        <fullName evidence="3">YafY family transcriptional regulator</fullName>
    </submittedName>
</protein>
<dbReference type="InterPro" id="IPR026881">
    <property type="entry name" value="WYL_dom"/>
</dbReference>
<dbReference type="SUPFAM" id="SSF46785">
    <property type="entry name" value="Winged helix' DNA-binding domain"/>
    <property type="match status" value="1"/>
</dbReference>
<dbReference type="Pfam" id="PF13280">
    <property type="entry name" value="WYL"/>
    <property type="match status" value="1"/>
</dbReference>
<feature type="domain" description="Helix-turn-helix type 11" evidence="1">
    <location>
        <begin position="12"/>
        <end position="68"/>
    </location>
</feature>
<dbReference type="Pfam" id="PF08279">
    <property type="entry name" value="HTH_11"/>
    <property type="match status" value="1"/>
</dbReference>
<comment type="caution">
    <text evidence="3">The sequence shown here is derived from an EMBL/GenBank/DDBJ whole genome shotgun (WGS) entry which is preliminary data.</text>
</comment>
<name>A0A3R9DVD5_9PSEU</name>
<dbReference type="PROSITE" id="PS52050">
    <property type="entry name" value="WYL"/>
    <property type="match status" value="1"/>
</dbReference>
<dbReference type="InterPro" id="IPR013196">
    <property type="entry name" value="HTH_11"/>
</dbReference>
<dbReference type="Proteomes" id="UP000267081">
    <property type="component" value="Unassembled WGS sequence"/>
</dbReference>
<dbReference type="InterPro" id="IPR051534">
    <property type="entry name" value="CBASS_pafABC_assoc_protein"/>
</dbReference>
<dbReference type="PANTHER" id="PTHR34580:SF1">
    <property type="entry name" value="PROTEIN PAFC"/>
    <property type="match status" value="1"/>
</dbReference>